<dbReference type="NCBIfam" id="TIGR03503">
    <property type="entry name" value="TIGR03503 family protein"/>
    <property type="match status" value="1"/>
</dbReference>
<dbReference type="EMBL" id="PGGC01000081">
    <property type="protein sequence ID" value="PJG59032.1"/>
    <property type="molecule type" value="Genomic_DNA"/>
</dbReference>
<evidence type="ECO:0000256" key="1">
    <source>
        <dbReference type="SAM" id="MobiDB-lite"/>
    </source>
</evidence>
<feature type="transmembrane region" description="Helical" evidence="2">
    <location>
        <begin position="367"/>
        <end position="390"/>
    </location>
</feature>
<dbReference type="AlphaFoldDB" id="A0A2H9U4R9"/>
<keyword evidence="2" id="KW-1133">Transmembrane helix</keyword>
<feature type="chain" id="PRO_5014119304" evidence="3">
    <location>
        <begin position="19"/>
        <end position="424"/>
    </location>
</feature>
<proteinExistence type="predicted"/>
<feature type="region of interest" description="Disordered" evidence="1">
    <location>
        <begin position="401"/>
        <end position="424"/>
    </location>
</feature>
<dbReference type="InterPro" id="IPR020010">
    <property type="entry name" value="CHP03503"/>
</dbReference>
<sequence length="424" mass="46502">MSKYLAGLLLFFSISLTANEVFAPSDVPLLDNRFRIDYGVREVTFIAKRKAGSPSIILIRPDGSKLYVGKVKPDDVGWLSLAEYDLITLRNPMPGPWQAIGAIAPDNRVRLLSDVRLETDPLPLRLYQGEILKLKSWLLVDGELAKETYYLANLDLTVSLQALDNSQDGQPQRDAQDHTLGHYLDDGKELDERPEDGIMTAQAVLQDIPAGKYRAQFSTGNQVFVRAKHQDVLIYPLPLSYQVIPPSEDKTAKLSLLFDQDELDPASVAISGNMTDERGKTLPFSAIGSEPKLDIALPAVTDVGMYKVVTTLYATTLLGREIKLQLPNKTFTVQPPPPPVKAISPSVSGVAATQVAPEEEDQKEMTWLVWAAVGGGVILMLVAGIAFFVVQKRRALQKALASVPAEEPTAPPLPDKLDLNLPEQ</sequence>
<dbReference type="OrthoDB" id="798937at2"/>
<evidence type="ECO:0000256" key="2">
    <source>
        <dbReference type="SAM" id="Phobius"/>
    </source>
</evidence>
<evidence type="ECO:0000256" key="3">
    <source>
        <dbReference type="SAM" id="SignalP"/>
    </source>
</evidence>
<reference evidence="4 5" key="1">
    <citation type="submission" date="2017-11" db="EMBL/GenBank/DDBJ databases">
        <title>Draft genome sequence of environmental isolate Aeromonas cavernicola sp. nov. MDC 2508.</title>
        <authorList>
            <person name="Colston S.M."/>
            <person name="Navarro A."/>
            <person name="Martinez-Murcia A.J."/>
            <person name="Graf J."/>
        </authorList>
    </citation>
    <scope>NUCLEOTIDE SEQUENCE [LARGE SCALE GENOMIC DNA]</scope>
    <source>
        <strain evidence="4 5">MDC 2508</strain>
    </source>
</reference>
<evidence type="ECO:0000313" key="4">
    <source>
        <dbReference type="EMBL" id="PJG59032.1"/>
    </source>
</evidence>
<comment type="caution">
    <text evidence="4">The sequence shown here is derived from an EMBL/GenBank/DDBJ whole genome shotgun (WGS) entry which is preliminary data.</text>
</comment>
<keyword evidence="5" id="KW-1185">Reference proteome</keyword>
<protein>
    <submittedName>
        <fullName evidence="4">TIGR03503 family protein</fullName>
    </submittedName>
</protein>
<dbReference type="RefSeq" id="WP_100293978.1">
    <property type="nucleotide sequence ID" value="NZ_PGGC01000081.1"/>
</dbReference>
<gene>
    <name evidence="4" type="ORF">CUC53_09565</name>
</gene>
<keyword evidence="3" id="KW-0732">Signal</keyword>
<organism evidence="4 5">
    <name type="scientific">Aeromonas cavernicola</name>
    <dbReference type="NCBI Taxonomy" id="1006623"/>
    <lineage>
        <taxon>Bacteria</taxon>
        <taxon>Pseudomonadati</taxon>
        <taxon>Pseudomonadota</taxon>
        <taxon>Gammaproteobacteria</taxon>
        <taxon>Aeromonadales</taxon>
        <taxon>Aeromonadaceae</taxon>
        <taxon>Aeromonas</taxon>
    </lineage>
</organism>
<feature type="signal peptide" evidence="3">
    <location>
        <begin position="1"/>
        <end position="18"/>
    </location>
</feature>
<keyword evidence="2" id="KW-0472">Membrane</keyword>
<keyword evidence="2" id="KW-0812">Transmembrane</keyword>
<dbReference type="Proteomes" id="UP000235861">
    <property type="component" value="Unassembled WGS sequence"/>
</dbReference>
<name>A0A2H9U4R9_9GAMM</name>
<accession>A0A2H9U4R9</accession>
<evidence type="ECO:0000313" key="5">
    <source>
        <dbReference type="Proteomes" id="UP000235861"/>
    </source>
</evidence>